<sequence length="227" mass="25398">MTLRLLQAASKRGYADINHEAIEEEAIVPPQHAGNVKADTTRSIEFEMVVLSSFRSSQLRRLADLQDERLRLVVTSVHLPAANVSNVNESNADPSTTNAAPVPVQDEIKTLDAALSAHAKVLRNYETLSSNALSWIPVDARLVGAMDSNRAEHELKLQTMQRVLAYVLGNSSFDEVMELRPICTQRASQGKINSTECECRRPRRRWLVPWQERPGSEGATTDWLRLK</sequence>
<dbReference type="EMBL" id="JBEFKJ010000014">
    <property type="protein sequence ID" value="KAL2042499.1"/>
    <property type="molecule type" value="Genomic_DNA"/>
</dbReference>
<comment type="caution">
    <text evidence="1">The sequence shown here is derived from an EMBL/GenBank/DDBJ whole genome shotgun (WGS) entry which is preliminary data.</text>
</comment>
<reference evidence="1 2" key="1">
    <citation type="submission" date="2024-09" db="EMBL/GenBank/DDBJ databases">
        <title>Rethinking Asexuality: The Enigmatic Case of Functional Sexual Genes in Lepraria (Stereocaulaceae).</title>
        <authorList>
            <person name="Doellman M."/>
            <person name="Sun Y."/>
            <person name="Barcenas-Pena A."/>
            <person name="Lumbsch H.T."/>
            <person name="Grewe F."/>
        </authorList>
    </citation>
    <scope>NUCLEOTIDE SEQUENCE [LARGE SCALE GENOMIC DNA]</scope>
    <source>
        <strain evidence="1 2">Mercado 3170</strain>
    </source>
</reference>
<evidence type="ECO:0000313" key="2">
    <source>
        <dbReference type="Proteomes" id="UP001590950"/>
    </source>
</evidence>
<name>A0ABR4ACR5_9LECA</name>
<gene>
    <name evidence="1" type="ORF">N7G274_004992</name>
</gene>
<proteinExistence type="predicted"/>
<accession>A0ABR4ACR5</accession>
<evidence type="ECO:0000313" key="1">
    <source>
        <dbReference type="EMBL" id="KAL2042499.1"/>
    </source>
</evidence>
<dbReference type="Proteomes" id="UP001590950">
    <property type="component" value="Unassembled WGS sequence"/>
</dbReference>
<keyword evidence="2" id="KW-1185">Reference proteome</keyword>
<protein>
    <submittedName>
        <fullName evidence="1">Uncharacterized protein</fullName>
    </submittedName>
</protein>
<organism evidence="1 2">
    <name type="scientific">Stereocaulon virgatum</name>
    <dbReference type="NCBI Taxonomy" id="373712"/>
    <lineage>
        <taxon>Eukaryota</taxon>
        <taxon>Fungi</taxon>
        <taxon>Dikarya</taxon>
        <taxon>Ascomycota</taxon>
        <taxon>Pezizomycotina</taxon>
        <taxon>Lecanoromycetes</taxon>
        <taxon>OSLEUM clade</taxon>
        <taxon>Lecanoromycetidae</taxon>
        <taxon>Lecanorales</taxon>
        <taxon>Lecanorineae</taxon>
        <taxon>Stereocaulaceae</taxon>
        <taxon>Stereocaulon</taxon>
    </lineage>
</organism>